<keyword evidence="8 9" id="KW-0472">Membrane</keyword>
<comment type="subcellular location">
    <subcellularLocation>
        <location evidence="2">Mitochondrion membrane</location>
        <topology evidence="2">Single-pass membrane protein</topology>
    </subcellularLocation>
</comment>
<comment type="function">
    <text evidence="1 9">Required for assembly of cytochrome c oxidase (complex IV).</text>
</comment>
<evidence type="ECO:0000256" key="4">
    <source>
        <dbReference type="ARBA" id="ARBA00011351"/>
    </source>
</evidence>
<evidence type="ECO:0000259" key="10">
    <source>
        <dbReference type="Pfam" id="PF09813"/>
    </source>
</evidence>
<evidence type="ECO:0000256" key="2">
    <source>
        <dbReference type="ARBA" id="ARBA00004304"/>
    </source>
</evidence>
<comment type="caution">
    <text evidence="11">The sequence shown here is derived from an EMBL/GenBank/DDBJ whole genome shotgun (WGS) entry which is preliminary data.</text>
</comment>
<feature type="transmembrane region" description="Helical" evidence="9">
    <location>
        <begin position="12"/>
        <end position="33"/>
    </location>
</feature>
<dbReference type="AlphaFoldDB" id="A0A0W0FRD3"/>
<name>A0A0W0FRD3_MONRR</name>
<dbReference type="Proteomes" id="UP000054988">
    <property type="component" value="Unassembled WGS sequence"/>
</dbReference>
<evidence type="ECO:0000256" key="1">
    <source>
        <dbReference type="ARBA" id="ARBA00003064"/>
    </source>
</evidence>
<dbReference type="EMBL" id="LATX01001727">
    <property type="protein sequence ID" value="KTB38820.1"/>
    <property type="molecule type" value="Genomic_DNA"/>
</dbReference>
<keyword evidence="7 9" id="KW-0496">Mitochondrion</keyword>
<dbReference type="InterPro" id="IPR041752">
    <property type="entry name" value="Coa3"/>
</dbReference>
<evidence type="ECO:0000256" key="5">
    <source>
        <dbReference type="ARBA" id="ARBA00022692"/>
    </source>
</evidence>
<evidence type="ECO:0000256" key="9">
    <source>
        <dbReference type="RuleBase" id="RU367056"/>
    </source>
</evidence>
<protein>
    <recommendedName>
        <fullName evidence="9">Cytochrome c oxidase assembly factor 3</fullName>
    </recommendedName>
</protein>
<proteinExistence type="inferred from homology"/>
<dbReference type="GO" id="GO:0033617">
    <property type="term" value="P:mitochondrial respiratory chain complex IV assembly"/>
    <property type="evidence" value="ECO:0007669"/>
    <property type="project" value="UniProtKB-UniRule"/>
</dbReference>
<comment type="subunit">
    <text evidence="4 9">Component of 250-400 kDa complexes called cytochrome oxidase assembly intermediates or COA complexes.</text>
</comment>
<comment type="similarity">
    <text evidence="3 9">Belongs to the COA3 family.</text>
</comment>
<organism evidence="11 12">
    <name type="scientific">Moniliophthora roreri</name>
    <name type="common">Frosty pod rot fungus</name>
    <name type="synonym">Monilia roreri</name>
    <dbReference type="NCBI Taxonomy" id="221103"/>
    <lineage>
        <taxon>Eukaryota</taxon>
        <taxon>Fungi</taxon>
        <taxon>Dikarya</taxon>
        <taxon>Basidiomycota</taxon>
        <taxon>Agaricomycotina</taxon>
        <taxon>Agaricomycetes</taxon>
        <taxon>Agaricomycetidae</taxon>
        <taxon>Agaricales</taxon>
        <taxon>Marasmiineae</taxon>
        <taxon>Marasmiaceae</taxon>
        <taxon>Moniliophthora</taxon>
    </lineage>
</organism>
<reference evidence="11 12" key="1">
    <citation type="submission" date="2015-12" db="EMBL/GenBank/DDBJ databases">
        <title>Draft genome sequence of Moniliophthora roreri, the causal agent of frosty pod rot of cacao.</title>
        <authorList>
            <person name="Aime M.C."/>
            <person name="Diaz-Valderrama J.R."/>
            <person name="Kijpornyongpan T."/>
            <person name="Phillips-Mora W."/>
        </authorList>
    </citation>
    <scope>NUCLEOTIDE SEQUENCE [LARGE SCALE GENOMIC DNA]</scope>
    <source>
        <strain evidence="11 12">MCA 2952</strain>
    </source>
</reference>
<evidence type="ECO:0000313" key="12">
    <source>
        <dbReference type="Proteomes" id="UP000054988"/>
    </source>
</evidence>
<dbReference type="Pfam" id="PF09813">
    <property type="entry name" value="Coa3_cc"/>
    <property type="match status" value="1"/>
</dbReference>
<sequence>MSPGLRRARQPFLVKNAITGILLGAFAVGVYVYSIRAVKQDDFDDIDEEARRRIQEQMKERVKAQATVLSVEEEKTVMESAAGAVVERVRGNAGAAPISDSSSSVLGADDLAQSIVNEILQGTSTPRIRGILVDSIIDRRFPGLLDPNGKTLVWGAPSVDNIGSMRIGKPPTSKS</sequence>
<keyword evidence="9" id="KW-0999">Mitochondrion inner membrane</keyword>
<gene>
    <name evidence="11" type="ORF">WG66_8591</name>
</gene>
<dbReference type="GO" id="GO:0005743">
    <property type="term" value="C:mitochondrial inner membrane"/>
    <property type="evidence" value="ECO:0007669"/>
    <property type="project" value="UniProtKB-UniRule"/>
</dbReference>
<evidence type="ECO:0000256" key="3">
    <source>
        <dbReference type="ARBA" id="ARBA00007035"/>
    </source>
</evidence>
<evidence type="ECO:0000313" key="11">
    <source>
        <dbReference type="EMBL" id="KTB38820.1"/>
    </source>
</evidence>
<evidence type="ECO:0000256" key="8">
    <source>
        <dbReference type="ARBA" id="ARBA00023136"/>
    </source>
</evidence>
<dbReference type="PANTHER" id="PTHR15642">
    <property type="entry name" value="CYTOCHROME C OXIDASE ASSEMBLY FACTOR 3, MITOCHONDRIAL"/>
    <property type="match status" value="1"/>
</dbReference>
<evidence type="ECO:0000256" key="7">
    <source>
        <dbReference type="ARBA" id="ARBA00023128"/>
    </source>
</evidence>
<feature type="domain" description="Cytochrome c oxidase assembly factor 3 mitochondrial coiled-coil" evidence="10">
    <location>
        <begin position="4"/>
        <end position="50"/>
    </location>
</feature>
<dbReference type="PANTHER" id="PTHR15642:SF3">
    <property type="entry name" value="CYTOCHROME C OXIDASE ASSEMBLY FACTOR 3 HOMOLOG, MITOCHONDRIAL"/>
    <property type="match status" value="1"/>
</dbReference>
<dbReference type="InterPro" id="IPR018628">
    <property type="entry name" value="Coa3_CC"/>
</dbReference>
<keyword evidence="5 9" id="KW-0812">Transmembrane</keyword>
<keyword evidence="6 9" id="KW-1133">Transmembrane helix</keyword>
<evidence type="ECO:0000256" key="6">
    <source>
        <dbReference type="ARBA" id="ARBA00022989"/>
    </source>
</evidence>
<accession>A0A0W0FRD3</accession>